<reference evidence="3 4" key="1">
    <citation type="submission" date="2015-09" db="EMBL/GenBank/DDBJ databases">
        <authorList>
            <consortium name="Pathogen Informatics"/>
        </authorList>
    </citation>
    <scope>NUCLEOTIDE SEQUENCE [LARGE SCALE GENOMIC DNA]</scope>
    <source>
        <strain evidence="3 4">2789STDY5834876</strain>
    </source>
</reference>
<sequence>MFIGRERELKKLNTLYKSNQFEFAVFYGRRRVGKTTLINEFIKDKNSIYYMAIEGTKKENLQGFSKALFSNTGIESHFPEFSDFAKLLDYIDSLCEKHERLIIAIDEFPYLASSYPAISSMIQSHIDQCWKNSKLFLILCGSSMSFMEEQVLGYKSPLYGRRTVQFKIHPFNYFEFRPMLENYSPEEQAVLYGITGGIPEYLSRIDSSRSMDENIINLFFDESGRLFDEPSNLLKQELKEPATYHSIISAIASGASRMNEIATKTGLETSGCSNQISSLIALGIVRKEVPITESSSSKKTLYHLDDNMFLFWYRFVRPNLSSIIRGIGETIYETLVRPQLSDFMGSVFEEICQQYLYLPEVYTTLPFPIGNSGRWWGNNPAKKRQEEIDIMAVQESRALFCECKWRNSPVTLDVIELLKERGELFQYTDKYYILFSKSGFTEQVLDYAEKHNDTMLVSFNDINRKIYE</sequence>
<evidence type="ECO:0000313" key="3">
    <source>
        <dbReference type="EMBL" id="CUO26030.1"/>
    </source>
</evidence>
<evidence type="ECO:0000313" key="4">
    <source>
        <dbReference type="Proteomes" id="UP000095544"/>
    </source>
</evidence>
<evidence type="ECO:0000259" key="1">
    <source>
        <dbReference type="Pfam" id="PF01637"/>
    </source>
</evidence>
<dbReference type="Pfam" id="PF03008">
    <property type="entry name" value="DUF234"/>
    <property type="match status" value="1"/>
</dbReference>
<dbReference type="InterPro" id="IPR011856">
    <property type="entry name" value="tRNA_endonuc-like_dom_sf"/>
</dbReference>
<dbReference type="OrthoDB" id="9813134at2"/>
<dbReference type="PANTHER" id="PTHR34704">
    <property type="entry name" value="ATPASE"/>
    <property type="match status" value="1"/>
</dbReference>
<organism evidence="3 4">
    <name type="scientific">Faecalicatena contorta</name>
    <dbReference type="NCBI Taxonomy" id="39482"/>
    <lineage>
        <taxon>Bacteria</taxon>
        <taxon>Bacillati</taxon>
        <taxon>Bacillota</taxon>
        <taxon>Clostridia</taxon>
        <taxon>Lachnospirales</taxon>
        <taxon>Lachnospiraceae</taxon>
        <taxon>Faecalicatena</taxon>
    </lineage>
</organism>
<dbReference type="RefSeq" id="WP_055152575.1">
    <property type="nucleotide sequence ID" value="NZ_CYZU01000012.1"/>
</dbReference>
<dbReference type="Pfam" id="PF01637">
    <property type="entry name" value="ATPase_2"/>
    <property type="match status" value="1"/>
</dbReference>
<name>A0A174DQ62_9FIRM</name>
<gene>
    <name evidence="3" type="ORF">ERS852491_01709</name>
</gene>
<dbReference type="SUPFAM" id="SSF52540">
    <property type="entry name" value="P-loop containing nucleoside triphosphate hydrolases"/>
    <property type="match status" value="1"/>
</dbReference>
<dbReference type="SUPFAM" id="SSF46785">
    <property type="entry name" value="Winged helix' DNA-binding domain"/>
    <property type="match status" value="1"/>
</dbReference>
<protein>
    <submittedName>
        <fullName evidence="3">Predicted ATPase (AAA+ superfamily)</fullName>
    </submittedName>
</protein>
<dbReference type="InterPro" id="IPR011335">
    <property type="entry name" value="Restrct_endonuc-II-like"/>
</dbReference>
<dbReference type="InterPro" id="IPR027417">
    <property type="entry name" value="P-loop_NTPase"/>
</dbReference>
<dbReference type="InterPro" id="IPR004256">
    <property type="entry name" value="DUF234"/>
</dbReference>
<dbReference type="InterPro" id="IPR036390">
    <property type="entry name" value="WH_DNA-bd_sf"/>
</dbReference>
<dbReference type="Proteomes" id="UP000095544">
    <property type="component" value="Unassembled WGS sequence"/>
</dbReference>
<proteinExistence type="predicted"/>
<dbReference type="InterPro" id="IPR011579">
    <property type="entry name" value="ATPase_dom"/>
</dbReference>
<evidence type="ECO:0000259" key="2">
    <source>
        <dbReference type="Pfam" id="PF03008"/>
    </source>
</evidence>
<accession>A0A174DQ62</accession>
<feature type="domain" description="ATPase" evidence="1">
    <location>
        <begin position="2"/>
        <end position="204"/>
    </location>
</feature>
<dbReference type="Gene3D" id="3.40.50.300">
    <property type="entry name" value="P-loop containing nucleotide triphosphate hydrolases"/>
    <property type="match status" value="1"/>
</dbReference>
<dbReference type="PANTHER" id="PTHR34704:SF1">
    <property type="entry name" value="ATPASE"/>
    <property type="match status" value="1"/>
</dbReference>
<dbReference type="Gene3D" id="3.40.1350.10">
    <property type="match status" value="1"/>
</dbReference>
<dbReference type="SUPFAM" id="SSF52980">
    <property type="entry name" value="Restriction endonuclease-like"/>
    <property type="match status" value="1"/>
</dbReference>
<dbReference type="GO" id="GO:0005524">
    <property type="term" value="F:ATP binding"/>
    <property type="evidence" value="ECO:0007669"/>
    <property type="project" value="InterPro"/>
</dbReference>
<dbReference type="EMBL" id="CYZU01000012">
    <property type="protein sequence ID" value="CUO26030.1"/>
    <property type="molecule type" value="Genomic_DNA"/>
</dbReference>
<dbReference type="GO" id="GO:0003676">
    <property type="term" value="F:nucleic acid binding"/>
    <property type="evidence" value="ECO:0007669"/>
    <property type="project" value="InterPro"/>
</dbReference>
<feature type="domain" description="DUF234" evidence="2">
    <location>
        <begin position="312"/>
        <end position="407"/>
    </location>
</feature>
<dbReference type="AlphaFoldDB" id="A0A174DQ62"/>